<feature type="domain" description="FlgD/Vpr Ig-like" evidence="2">
    <location>
        <begin position="401"/>
        <end position="451"/>
    </location>
</feature>
<feature type="chain" id="PRO_5009520648" description="FlgD/Vpr Ig-like domain-containing protein" evidence="1">
    <location>
        <begin position="21"/>
        <end position="469"/>
    </location>
</feature>
<name>A0A1F5RBX3_9BACT</name>
<proteinExistence type="predicted"/>
<dbReference type="SUPFAM" id="SSF69318">
    <property type="entry name" value="Integrin alpha N-terminal domain"/>
    <property type="match status" value="1"/>
</dbReference>
<evidence type="ECO:0000313" key="3">
    <source>
        <dbReference type="EMBL" id="OGF11917.1"/>
    </source>
</evidence>
<dbReference type="InterPro" id="IPR025965">
    <property type="entry name" value="FlgD/Vpr_Ig-like"/>
</dbReference>
<dbReference type="Gene3D" id="2.60.40.4070">
    <property type="match status" value="1"/>
</dbReference>
<evidence type="ECO:0000256" key="1">
    <source>
        <dbReference type="SAM" id="SignalP"/>
    </source>
</evidence>
<dbReference type="AlphaFoldDB" id="A0A1F5RBX3"/>
<dbReference type="Proteomes" id="UP000177230">
    <property type="component" value="Unassembled WGS sequence"/>
</dbReference>
<sequence length="469" mass="51299">MNKIIYVMIIWASLTASTHAGDYKCSVVGNASGYGLVIAKGRNDGINRLYATGGVPAEFTWNGSGWNRVLFSSTIASAYSIAAGDGRNDGVIRIYTGGGSSRLREWSFNGSTWDSILIDDRTGSDIRSVCLGDIKNDDSIRVVAGGNDSTTIAYTYQNGSGTWKKDTVGIKRGIVQDIVIGNGRNDDTNRVYSSGDIFWVEYTYRSKWDTTYHSQMIPTTGSLLSPVKNDGLIQLYISEDGGIRDLLWSGAQWLNVDSAAYGRYPFSGDGRNDGKQRLYGLSSSMVVNDSIYSDIRVLEWSYVDSIWVKNVLDTIALNYGVNFDMAAGVVGDARNDGKNRVYALSELGVIYEWEWDDSLNGVAAEPVTSDRVFSLQLNQNYPNPFNQSTVISYQATVDGPVKLAVYNIAGQLVKTLINDPSPNALGEGGVGSITWDGRDYQGKPVTNGLYFYCLEAGGTRRTKIMILLK</sequence>
<dbReference type="NCBIfam" id="TIGR04183">
    <property type="entry name" value="Por_Secre_tail"/>
    <property type="match status" value="1"/>
</dbReference>
<protein>
    <recommendedName>
        <fullName evidence="2">FlgD/Vpr Ig-like domain-containing protein</fullName>
    </recommendedName>
</protein>
<dbReference type="InterPro" id="IPR028994">
    <property type="entry name" value="Integrin_alpha_N"/>
</dbReference>
<evidence type="ECO:0000313" key="4">
    <source>
        <dbReference type="Proteomes" id="UP000177230"/>
    </source>
</evidence>
<dbReference type="EMBL" id="MFFM01000034">
    <property type="protein sequence ID" value="OGF11917.1"/>
    <property type="molecule type" value="Genomic_DNA"/>
</dbReference>
<keyword evidence="1" id="KW-0732">Signal</keyword>
<comment type="caution">
    <text evidence="3">The sequence shown here is derived from an EMBL/GenBank/DDBJ whole genome shotgun (WGS) entry which is preliminary data.</text>
</comment>
<reference evidence="3 4" key="1">
    <citation type="journal article" date="2016" name="Nat. Commun.">
        <title>Thousands of microbial genomes shed light on interconnected biogeochemical processes in an aquifer system.</title>
        <authorList>
            <person name="Anantharaman K."/>
            <person name="Brown C.T."/>
            <person name="Hug L.A."/>
            <person name="Sharon I."/>
            <person name="Castelle C.J."/>
            <person name="Probst A.J."/>
            <person name="Thomas B.C."/>
            <person name="Singh A."/>
            <person name="Wilkins M.J."/>
            <person name="Karaoz U."/>
            <person name="Brodie E.L."/>
            <person name="Williams K.H."/>
            <person name="Hubbard S.S."/>
            <person name="Banfield J.F."/>
        </authorList>
    </citation>
    <scope>NUCLEOTIDE SEQUENCE [LARGE SCALE GENOMIC DNA]</scope>
</reference>
<dbReference type="Pfam" id="PF13860">
    <property type="entry name" value="FlgD_ig"/>
    <property type="match status" value="1"/>
</dbReference>
<dbReference type="Gene3D" id="2.120.10.70">
    <property type="entry name" value="Fucose-specific lectin"/>
    <property type="match status" value="1"/>
</dbReference>
<gene>
    <name evidence="3" type="ORF">A2024_02690</name>
</gene>
<feature type="signal peptide" evidence="1">
    <location>
        <begin position="1"/>
        <end position="20"/>
    </location>
</feature>
<evidence type="ECO:0000259" key="2">
    <source>
        <dbReference type="Pfam" id="PF13860"/>
    </source>
</evidence>
<organism evidence="3 4">
    <name type="scientific">Candidatus Edwardsbacteria bacterium GWF2_54_11</name>
    <dbReference type="NCBI Taxonomy" id="1817851"/>
    <lineage>
        <taxon>Bacteria</taxon>
        <taxon>Candidatus Edwardsiibacteriota</taxon>
    </lineage>
</organism>
<accession>A0A1F5RBX3</accession>
<dbReference type="InterPro" id="IPR026444">
    <property type="entry name" value="Secre_tail"/>
</dbReference>